<name>A0A2N6CWZ7_9GAMM</name>
<feature type="domain" description="PAC" evidence="6">
    <location>
        <begin position="261"/>
        <end position="313"/>
    </location>
</feature>
<dbReference type="GO" id="GO:0071111">
    <property type="term" value="F:cyclic-guanylate-specific phosphodiesterase activity"/>
    <property type="evidence" value="ECO:0007669"/>
    <property type="project" value="UniProtKB-EC"/>
</dbReference>
<dbReference type="EMBL" id="PKUN01000010">
    <property type="protein sequence ID" value="PLX61810.1"/>
    <property type="molecule type" value="Genomic_DNA"/>
</dbReference>
<dbReference type="PROSITE" id="PS50112">
    <property type="entry name" value="PAS"/>
    <property type="match status" value="1"/>
</dbReference>
<dbReference type="CDD" id="cd01948">
    <property type="entry name" value="EAL"/>
    <property type="match status" value="1"/>
</dbReference>
<dbReference type="InterPro" id="IPR052155">
    <property type="entry name" value="Biofilm_reg_signaling"/>
</dbReference>
<dbReference type="GO" id="GO:0071732">
    <property type="term" value="P:cellular response to nitric oxide"/>
    <property type="evidence" value="ECO:0007669"/>
    <property type="project" value="UniProtKB-ARBA"/>
</dbReference>
<dbReference type="Proteomes" id="UP000235015">
    <property type="component" value="Unassembled WGS sequence"/>
</dbReference>
<dbReference type="NCBIfam" id="TIGR00254">
    <property type="entry name" value="GGDEF"/>
    <property type="match status" value="1"/>
</dbReference>
<dbReference type="PANTHER" id="PTHR44757:SF2">
    <property type="entry name" value="BIOFILM ARCHITECTURE MAINTENANCE PROTEIN MBAA"/>
    <property type="match status" value="1"/>
</dbReference>
<dbReference type="NCBIfam" id="TIGR00229">
    <property type="entry name" value="sensory_box"/>
    <property type="match status" value="3"/>
</dbReference>
<dbReference type="FunFam" id="3.30.70.270:FF:000001">
    <property type="entry name" value="Diguanylate cyclase domain protein"/>
    <property type="match status" value="1"/>
</dbReference>
<evidence type="ECO:0000256" key="3">
    <source>
        <dbReference type="ARBA" id="ARBA00022636"/>
    </source>
</evidence>
<dbReference type="Gene3D" id="3.30.450.20">
    <property type="entry name" value="PAS domain"/>
    <property type="match status" value="3"/>
</dbReference>
<dbReference type="Pfam" id="PF13426">
    <property type="entry name" value="PAS_9"/>
    <property type="match status" value="3"/>
</dbReference>
<dbReference type="InterPro" id="IPR001610">
    <property type="entry name" value="PAC"/>
</dbReference>
<reference evidence="9 10" key="1">
    <citation type="submission" date="2017-11" db="EMBL/GenBank/DDBJ databases">
        <title>Genome-resolved metagenomics identifies genetic mobility, metabolic interactions, and unexpected diversity in perchlorate-reducing communities.</title>
        <authorList>
            <person name="Barnum T.P."/>
            <person name="Figueroa I.A."/>
            <person name="Carlstrom C.I."/>
            <person name="Lucas L.N."/>
            <person name="Engelbrektson A.L."/>
            <person name="Coates J.D."/>
        </authorList>
    </citation>
    <scope>NUCLEOTIDE SEQUENCE [LARGE SCALE GENOMIC DNA]</scope>
    <source>
        <strain evidence="9">BM301</strain>
    </source>
</reference>
<dbReference type="InterPro" id="IPR000014">
    <property type="entry name" value="PAS"/>
</dbReference>
<dbReference type="CDD" id="cd01949">
    <property type="entry name" value="GGDEF"/>
    <property type="match status" value="1"/>
</dbReference>
<dbReference type="CDD" id="cd00130">
    <property type="entry name" value="PAS"/>
    <property type="match status" value="1"/>
</dbReference>
<dbReference type="RefSeq" id="WP_273439137.1">
    <property type="nucleotide sequence ID" value="NZ_PKUN01000010.1"/>
</dbReference>
<dbReference type="InterPro" id="IPR000160">
    <property type="entry name" value="GGDEF_dom"/>
</dbReference>
<dbReference type="SMART" id="SM00052">
    <property type="entry name" value="EAL"/>
    <property type="match status" value="1"/>
</dbReference>
<evidence type="ECO:0000259" key="7">
    <source>
        <dbReference type="PROSITE" id="PS50883"/>
    </source>
</evidence>
<dbReference type="SMART" id="SM00267">
    <property type="entry name" value="GGDEF"/>
    <property type="match status" value="1"/>
</dbReference>
<feature type="domain" description="PAS" evidence="5">
    <location>
        <begin position="188"/>
        <end position="233"/>
    </location>
</feature>
<dbReference type="PROSITE" id="PS50887">
    <property type="entry name" value="GGDEF"/>
    <property type="match status" value="1"/>
</dbReference>
<dbReference type="InterPro" id="IPR035965">
    <property type="entry name" value="PAS-like_dom_sf"/>
</dbReference>
<evidence type="ECO:0000259" key="6">
    <source>
        <dbReference type="PROSITE" id="PS50113"/>
    </source>
</evidence>
<dbReference type="PANTHER" id="PTHR44757">
    <property type="entry name" value="DIGUANYLATE CYCLASE DGCP"/>
    <property type="match status" value="1"/>
</dbReference>
<dbReference type="Gene3D" id="3.20.20.450">
    <property type="entry name" value="EAL domain"/>
    <property type="match status" value="1"/>
</dbReference>
<gene>
    <name evidence="9" type="ORF">C0630_09775</name>
</gene>
<feature type="domain" description="EAL" evidence="7">
    <location>
        <begin position="487"/>
        <end position="739"/>
    </location>
</feature>
<evidence type="ECO:0000256" key="4">
    <source>
        <dbReference type="ARBA" id="ARBA00051114"/>
    </source>
</evidence>
<dbReference type="SMART" id="SM00086">
    <property type="entry name" value="PAC"/>
    <property type="match status" value="3"/>
</dbReference>
<evidence type="ECO:0000259" key="8">
    <source>
        <dbReference type="PROSITE" id="PS50887"/>
    </source>
</evidence>
<dbReference type="InterPro" id="IPR029787">
    <property type="entry name" value="Nucleotide_cyclase"/>
</dbReference>
<dbReference type="AlphaFoldDB" id="A0A2N6CWZ7"/>
<evidence type="ECO:0000259" key="5">
    <source>
        <dbReference type="PROSITE" id="PS50112"/>
    </source>
</evidence>
<organism evidence="9 10">
    <name type="scientific">Sedimenticola selenatireducens</name>
    <dbReference type="NCBI Taxonomy" id="191960"/>
    <lineage>
        <taxon>Bacteria</taxon>
        <taxon>Pseudomonadati</taxon>
        <taxon>Pseudomonadota</taxon>
        <taxon>Gammaproteobacteria</taxon>
        <taxon>Chromatiales</taxon>
        <taxon>Sedimenticolaceae</taxon>
        <taxon>Sedimenticola</taxon>
    </lineage>
</organism>
<sequence>MLALRKDGSTFPAEIRGRSMPYQDRTVRVTALRDITDRRNAELRLQRTNTLLHAVIDQAPFAITLCEGSAQDWFLTLANQEAQRITGATEAQQHKIRFIDGELLNPTVRTWEMLHPDGTPIDVRDTPLVRAMVEQRVTRSKEMIIRRTDGVETYVLANASPIYGDDGSHIAGIFTYPDITENKRTEETIRTLSQAMEQSPVSVVITGLDGVIEYTNRGFERSSGYSSEEMCGQHTRLLGSGNTPAEVYKELWSTITSGRSWQGEFQNKRRDGSLFWEYAHISPIFDSQGRIRHYLAVKEDITLRKVQEEKILHQAHFDSLTGLPNLFLALDRLSQIIRTAHREHHQAAVLFLDLDDFKKVNDTLGHEVGDQVIEEAARRVKWAVREEDTVGRLGGDEFIVLLAHLHDKSDAMRVAEKILAAFRTVFRLGDREILLTSSIGISIYPDEGDTAKILLRNADTAMYYSKSIGRNVFNFYTDAMNQDVSRRVELEEQLYTALDNDEFYLHFQPIVNIYSQGIVGAEALLRWNNPRLGQVAPTEFIEIAERTGRIVQIGEYVLRQAVQQARHWHDQHHQTFRVAVNVSPVQFKDGNFLTMVKTILKEYQLPGKFLEIEVTENVLLSEKINSVEILNGLRDLGISLSMDDFGTGYSSLSYLRHYHFDTLKIDRSFVRDITSDPDDRELVVATISMARSLGLKVIAEGVENAEQLAILQAEKCDFAQGYYFSKPITAKALERFFMN</sequence>
<dbReference type="Gene3D" id="3.30.70.270">
    <property type="match status" value="1"/>
</dbReference>
<dbReference type="PROSITE" id="PS50113">
    <property type="entry name" value="PAC"/>
    <property type="match status" value="3"/>
</dbReference>
<dbReference type="InterPro" id="IPR000700">
    <property type="entry name" value="PAS-assoc_C"/>
</dbReference>
<dbReference type="SUPFAM" id="SSF141868">
    <property type="entry name" value="EAL domain-like"/>
    <property type="match status" value="1"/>
</dbReference>
<dbReference type="InterPro" id="IPR043128">
    <property type="entry name" value="Rev_trsase/Diguanyl_cyclase"/>
</dbReference>
<dbReference type="EC" id="3.1.4.52" evidence="2"/>
<evidence type="ECO:0000313" key="10">
    <source>
        <dbReference type="Proteomes" id="UP000235015"/>
    </source>
</evidence>
<dbReference type="SUPFAM" id="SSF55073">
    <property type="entry name" value="Nucleotide cyclase"/>
    <property type="match status" value="1"/>
</dbReference>
<protein>
    <recommendedName>
        <fullName evidence="2">cyclic-guanylate-specific phosphodiesterase</fullName>
        <ecNumber evidence="2">3.1.4.52</ecNumber>
    </recommendedName>
</protein>
<accession>A0A2N6CWZ7</accession>
<comment type="caution">
    <text evidence="9">The sequence shown here is derived from an EMBL/GenBank/DDBJ whole genome shotgun (WGS) entry which is preliminary data.</text>
</comment>
<feature type="domain" description="PAC" evidence="6">
    <location>
        <begin position="1"/>
        <end position="47"/>
    </location>
</feature>
<evidence type="ECO:0000256" key="1">
    <source>
        <dbReference type="ARBA" id="ARBA00001946"/>
    </source>
</evidence>
<dbReference type="FunFam" id="3.20.20.450:FF:000001">
    <property type="entry name" value="Cyclic di-GMP phosphodiesterase yahA"/>
    <property type="match status" value="1"/>
</dbReference>
<keyword evidence="3" id="KW-0973">c-di-GMP</keyword>
<dbReference type="InterPro" id="IPR035919">
    <property type="entry name" value="EAL_sf"/>
</dbReference>
<feature type="domain" description="GGDEF" evidence="8">
    <location>
        <begin position="345"/>
        <end position="478"/>
    </location>
</feature>
<dbReference type="Pfam" id="PF00563">
    <property type="entry name" value="EAL"/>
    <property type="match status" value="1"/>
</dbReference>
<evidence type="ECO:0000256" key="2">
    <source>
        <dbReference type="ARBA" id="ARBA00012282"/>
    </source>
</evidence>
<dbReference type="InterPro" id="IPR001633">
    <property type="entry name" value="EAL_dom"/>
</dbReference>
<dbReference type="SUPFAM" id="SSF55785">
    <property type="entry name" value="PYP-like sensor domain (PAS domain)"/>
    <property type="match status" value="3"/>
</dbReference>
<dbReference type="PROSITE" id="PS50883">
    <property type="entry name" value="EAL"/>
    <property type="match status" value="1"/>
</dbReference>
<comment type="catalytic activity">
    <reaction evidence="4">
        <text>3',3'-c-di-GMP + H2O = 5'-phosphoguanylyl(3'-&gt;5')guanosine + H(+)</text>
        <dbReference type="Rhea" id="RHEA:24902"/>
        <dbReference type="ChEBI" id="CHEBI:15377"/>
        <dbReference type="ChEBI" id="CHEBI:15378"/>
        <dbReference type="ChEBI" id="CHEBI:58754"/>
        <dbReference type="ChEBI" id="CHEBI:58805"/>
        <dbReference type="EC" id="3.1.4.52"/>
    </reaction>
    <physiologicalReaction direction="left-to-right" evidence="4">
        <dbReference type="Rhea" id="RHEA:24903"/>
    </physiologicalReaction>
</comment>
<comment type="cofactor">
    <cofactor evidence="1">
        <name>Mg(2+)</name>
        <dbReference type="ChEBI" id="CHEBI:18420"/>
    </cofactor>
</comment>
<evidence type="ECO:0000313" key="9">
    <source>
        <dbReference type="EMBL" id="PLX61810.1"/>
    </source>
</evidence>
<dbReference type="SMART" id="SM00091">
    <property type="entry name" value="PAS"/>
    <property type="match status" value="1"/>
</dbReference>
<dbReference type="Pfam" id="PF00990">
    <property type="entry name" value="GGDEF"/>
    <property type="match status" value="1"/>
</dbReference>
<feature type="domain" description="PAC" evidence="6">
    <location>
        <begin position="139"/>
        <end position="191"/>
    </location>
</feature>
<dbReference type="STRING" id="1111735.GCA_000428045_03701"/>
<proteinExistence type="predicted"/>